<name>A0A1Q9QVH4_PSEPU</name>
<gene>
    <name evidence="2" type="ORF">PSEMO_61150</name>
</gene>
<dbReference type="OrthoDB" id="8758353at2"/>
<reference evidence="2 3" key="1">
    <citation type="submission" date="2016-10" db="EMBL/GenBank/DDBJ databases">
        <title>Genome Sequence of Pseudomonas putida GM4FR.</title>
        <authorList>
            <person name="Poehlein A."/>
            <person name="Wemheuer F."/>
            <person name="Hollensteiner J."/>
            <person name="Wemheuer B."/>
        </authorList>
    </citation>
    <scope>NUCLEOTIDE SEQUENCE [LARGE SCALE GENOMIC DNA]</scope>
    <source>
        <strain evidence="2 3">GM4FR</strain>
    </source>
</reference>
<sequence>MSKGLLSEQMGAMALVDELRHRRMEVEEHLDLPRREAEVAERIRAYYKGQGIDCDDALVAQGVREFFRHRLVFEAPAMTLWQRFLGRLISSTAFRCWMLFMLAFAVMFGMSFGVSFYHGFKRGFAQAVAPAAQPVVVVAPPAGGNVPAVVTGAQAEKNEARFEQLRSRMLAMPLSEGDLQRGQLEFATQSMYLPRGGQPLEQAFAKLQAMLAFIEPELQLYVANVPGLPTGVEVCPEPNSCEGKGWFIFLKAFDAQGRSVDFITPTSRYSGPTPAVVAGVEVSEAQYQRIKQAKLDNVRIDRERMGSSPAFSSRMEFGDRALDKYRTITQERLATVKVLDSF</sequence>
<evidence type="ECO:0000313" key="2">
    <source>
        <dbReference type="EMBL" id="OLS59154.1"/>
    </source>
</evidence>
<dbReference type="EMBL" id="MKZO01000075">
    <property type="protein sequence ID" value="OLS59154.1"/>
    <property type="molecule type" value="Genomic_DNA"/>
</dbReference>
<dbReference type="AlphaFoldDB" id="A0A1Q9QVH4"/>
<feature type="transmembrane region" description="Helical" evidence="1">
    <location>
        <begin position="97"/>
        <end position="120"/>
    </location>
</feature>
<dbReference type="RefSeq" id="WP_144443655.1">
    <property type="nucleotide sequence ID" value="NZ_MKZO01000075.1"/>
</dbReference>
<organism evidence="2 3">
    <name type="scientific">Pseudomonas putida</name>
    <name type="common">Arthrobacter siderocapsulatus</name>
    <dbReference type="NCBI Taxonomy" id="303"/>
    <lineage>
        <taxon>Bacteria</taxon>
        <taxon>Pseudomonadati</taxon>
        <taxon>Pseudomonadota</taxon>
        <taxon>Gammaproteobacteria</taxon>
        <taxon>Pseudomonadales</taxon>
        <taxon>Pseudomonadaceae</taxon>
        <taxon>Pseudomonas</taxon>
    </lineage>
</organism>
<dbReference type="Pfam" id="PF19911">
    <property type="entry name" value="DUF6384"/>
    <property type="match status" value="1"/>
</dbReference>
<keyword evidence="1" id="KW-0812">Transmembrane</keyword>
<evidence type="ECO:0000313" key="3">
    <source>
        <dbReference type="Proteomes" id="UP000186736"/>
    </source>
</evidence>
<dbReference type="Proteomes" id="UP000186736">
    <property type="component" value="Unassembled WGS sequence"/>
</dbReference>
<keyword evidence="1" id="KW-0472">Membrane</keyword>
<proteinExistence type="predicted"/>
<accession>A0A1Q9QVH4</accession>
<keyword evidence="1" id="KW-1133">Transmembrane helix</keyword>
<comment type="caution">
    <text evidence="2">The sequence shown here is derived from an EMBL/GenBank/DDBJ whole genome shotgun (WGS) entry which is preliminary data.</text>
</comment>
<protein>
    <submittedName>
        <fullName evidence="2">Uncharacterized protein</fullName>
    </submittedName>
</protein>
<evidence type="ECO:0000256" key="1">
    <source>
        <dbReference type="SAM" id="Phobius"/>
    </source>
</evidence>
<dbReference type="InterPro" id="IPR045964">
    <property type="entry name" value="DUF6384"/>
</dbReference>